<reference evidence="1" key="1">
    <citation type="submission" date="2014-05" db="EMBL/GenBank/DDBJ databases">
        <authorList>
            <person name="Chronopoulou M."/>
        </authorList>
    </citation>
    <scope>NUCLEOTIDE SEQUENCE</scope>
    <source>
        <tissue evidence="1">Whole organism</tissue>
    </source>
</reference>
<name>A0A0K2UNE1_LEPSM</name>
<dbReference type="AlphaFoldDB" id="A0A0K2UNE1"/>
<sequence length="51" mass="5603">MNGGDWHGLFSFTTPDPVWLFERALVPLQRLGLAYGVDGCPGDTQLLGVRE</sequence>
<organism evidence="1">
    <name type="scientific">Lepeophtheirus salmonis</name>
    <name type="common">Salmon louse</name>
    <name type="synonym">Caligus salmonis</name>
    <dbReference type="NCBI Taxonomy" id="72036"/>
    <lineage>
        <taxon>Eukaryota</taxon>
        <taxon>Metazoa</taxon>
        <taxon>Ecdysozoa</taxon>
        <taxon>Arthropoda</taxon>
        <taxon>Crustacea</taxon>
        <taxon>Multicrustacea</taxon>
        <taxon>Hexanauplia</taxon>
        <taxon>Copepoda</taxon>
        <taxon>Siphonostomatoida</taxon>
        <taxon>Caligidae</taxon>
        <taxon>Lepeophtheirus</taxon>
    </lineage>
</organism>
<evidence type="ECO:0000313" key="1">
    <source>
        <dbReference type="EMBL" id="CDW39362.1"/>
    </source>
</evidence>
<dbReference type="EMBL" id="HACA01022001">
    <property type="protein sequence ID" value="CDW39362.1"/>
    <property type="molecule type" value="Transcribed_RNA"/>
</dbReference>
<proteinExistence type="predicted"/>
<protein>
    <submittedName>
        <fullName evidence="1">Uncharacterized protein</fullName>
    </submittedName>
</protein>
<accession>A0A0K2UNE1</accession>